<dbReference type="SMART" id="SM00530">
    <property type="entry name" value="HTH_XRE"/>
    <property type="match status" value="1"/>
</dbReference>
<dbReference type="PROSITE" id="PS50943">
    <property type="entry name" value="HTH_CROC1"/>
    <property type="match status" value="1"/>
</dbReference>
<evidence type="ECO:0000259" key="1">
    <source>
        <dbReference type="PROSITE" id="PS50943"/>
    </source>
</evidence>
<accession>A0ABP7TDH4</accession>
<feature type="domain" description="HTH cro/C1-type" evidence="1">
    <location>
        <begin position="12"/>
        <end position="66"/>
    </location>
</feature>
<evidence type="ECO:0000313" key="3">
    <source>
        <dbReference type="Proteomes" id="UP001501747"/>
    </source>
</evidence>
<reference evidence="3" key="1">
    <citation type="journal article" date="2019" name="Int. J. Syst. Evol. Microbiol.">
        <title>The Global Catalogue of Microorganisms (GCM) 10K type strain sequencing project: providing services to taxonomists for standard genome sequencing and annotation.</title>
        <authorList>
            <consortium name="The Broad Institute Genomics Platform"/>
            <consortium name="The Broad Institute Genome Sequencing Center for Infectious Disease"/>
            <person name="Wu L."/>
            <person name="Ma J."/>
        </authorList>
    </citation>
    <scope>NUCLEOTIDE SEQUENCE [LARGE SCALE GENOMIC DNA]</scope>
    <source>
        <strain evidence="3">JCM 17342</strain>
    </source>
</reference>
<evidence type="ECO:0000313" key="2">
    <source>
        <dbReference type="EMBL" id="GAA4024729.1"/>
    </source>
</evidence>
<gene>
    <name evidence="2" type="ORF">GCM10022247_56440</name>
</gene>
<dbReference type="EMBL" id="BAABAL010000019">
    <property type="protein sequence ID" value="GAA4024729.1"/>
    <property type="molecule type" value="Genomic_DNA"/>
</dbReference>
<dbReference type="Proteomes" id="UP001501747">
    <property type="component" value="Unassembled WGS sequence"/>
</dbReference>
<dbReference type="Gene3D" id="1.10.260.40">
    <property type="entry name" value="lambda repressor-like DNA-binding domains"/>
    <property type="match status" value="1"/>
</dbReference>
<dbReference type="RefSeq" id="WP_344881110.1">
    <property type="nucleotide sequence ID" value="NZ_BAABAL010000019.1"/>
</dbReference>
<proteinExistence type="predicted"/>
<name>A0ABP7TDH4_9PSEU</name>
<dbReference type="Pfam" id="PF01381">
    <property type="entry name" value="HTH_3"/>
    <property type="match status" value="1"/>
</dbReference>
<sequence>MASSPLATGENITVLRKAHGLTQRQLAARANISLSMLSKVEIGDRAAGHALVAAVARALGVPIERVHGQPYEAEHRAAGTNTAIDALRGALRGYDLPPAAQVDARSLDQLRTDVEQLSQLRRSGRYGKLAAALPATLEELTLAIHATGGTAEREQVFRLLVDAFYAAHGLVYRLGYGDLAESIEHKLAWAAERSGDPLAIGLAHWTRVNSFQAAGDYDRGLHMLDTARDRLDSHLSAGSPAAITVYGSMHLRAVTLASRAGNADTTQAHLRAARDLAARIRHDQVHYQLTFGPANTAIHDVAAAVELGNAEHAVTAATTLKTPRGLPATRIGHHYIDVARAHLMLGDRPGTLTALENARRAAPEQTRYHPMVRETARVLVSLHRRANPDLTRFATWLGLAD</sequence>
<protein>
    <recommendedName>
        <fullName evidence="1">HTH cro/C1-type domain-containing protein</fullName>
    </recommendedName>
</protein>
<comment type="caution">
    <text evidence="2">The sequence shown here is derived from an EMBL/GenBank/DDBJ whole genome shotgun (WGS) entry which is preliminary data.</text>
</comment>
<dbReference type="CDD" id="cd00093">
    <property type="entry name" value="HTH_XRE"/>
    <property type="match status" value="1"/>
</dbReference>
<dbReference type="InterPro" id="IPR001387">
    <property type="entry name" value="Cro/C1-type_HTH"/>
</dbReference>
<dbReference type="SUPFAM" id="SSF47413">
    <property type="entry name" value="lambda repressor-like DNA-binding domains"/>
    <property type="match status" value="1"/>
</dbReference>
<dbReference type="InterPro" id="IPR010982">
    <property type="entry name" value="Lambda_DNA-bd_dom_sf"/>
</dbReference>
<organism evidence="2 3">
    <name type="scientific">Allokutzneria multivorans</name>
    <dbReference type="NCBI Taxonomy" id="1142134"/>
    <lineage>
        <taxon>Bacteria</taxon>
        <taxon>Bacillati</taxon>
        <taxon>Actinomycetota</taxon>
        <taxon>Actinomycetes</taxon>
        <taxon>Pseudonocardiales</taxon>
        <taxon>Pseudonocardiaceae</taxon>
        <taxon>Allokutzneria</taxon>
    </lineage>
</organism>
<keyword evidence="3" id="KW-1185">Reference proteome</keyword>